<feature type="transmembrane region" description="Helical" evidence="1">
    <location>
        <begin position="119"/>
        <end position="138"/>
    </location>
</feature>
<name>A0A1H7J0R3_9SPHI</name>
<protein>
    <submittedName>
        <fullName evidence="3">Signal transducer regulating beta-lactamase production, contains metallopeptidase domain</fullName>
    </submittedName>
</protein>
<dbReference type="CDD" id="cd07341">
    <property type="entry name" value="M56_BlaR1_MecR1_like"/>
    <property type="match status" value="1"/>
</dbReference>
<accession>A0A1H7J0R3</accession>
<keyword evidence="1" id="KW-0472">Membrane</keyword>
<dbReference type="Gene3D" id="3.30.2010.10">
    <property type="entry name" value="Metalloproteases ('zincins'), catalytic domain"/>
    <property type="match status" value="1"/>
</dbReference>
<dbReference type="STRING" id="332977.SAMN05421740_102422"/>
<dbReference type="OrthoDB" id="15218at2"/>
<evidence type="ECO:0000313" key="3">
    <source>
        <dbReference type="EMBL" id="SEK68226.1"/>
    </source>
</evidence>
<dbReference type="PANTHER" id="PTHR34978">
    <property type="entry name" value="POSSIBLE SENSOR-TRANSDUCER PROTEIN BLAR"/>
    <property type="match status" value="1"/>
</dbReference>
<keyword evidence="1" id="KW-0812">Transmembrane</keyword>
<feature type="domain" description="Peptidase M56" evidence="2">
    <location>
        <begin position="115"/>
        <end position="306"/>
    </location>
</feature>
<feature type="transmembrane region" description="Helical" evidence="1">
    <location>
        <begin position="21"/>
        <end position="47"/>
    </location>
</feature>
<proteinExistence type="predicted"/>
<sequence>MIVELHHHKTMYISLDNIIEATGWSIIHSLWIGALVYGLLLLLFAAFPEANARIRYVMSFSSLLVLFAGFISVFFSLLEFSFRSGGDGTPELGFLAAFLLYSDVTVNPVVPIFRYLATGYVVGLCLQFALLGGGYLRLSRLRRVGLHTVPDDWNGIFAQMLLRMGVTKQVGFWLSAQVKAPVVIGYFKPLVLFPLALPNHLDGDQVEAILIHELSHIRRNDYLLNLFKTTMEALLFFNPFVWLLGRIISQEREHACDDKVLEQTGKPIFYAQTLLHVASLSGTGNHGLAMAATGRQQSQLFQRIKRITSMSNAYHNVRQQLIIVAVAALAAASLAWASPKKTGTDTVNRIIADGGERELSPLDTSATELSIRLAPPADSTDTTANRKIVIVTKRDTLSKRIQMVYRDSLVLFGDSLKLMNLKPQPGKIWFAGADSMMFELKAMPYLILDSIFDGKPLEIPKGYMGKFDDFFDLELYNSPEYKALRDKFEQDVKKLKEKQSKRK</sequence>
<dbReference type="EMBL" id="FNZR01000002">
    <property type="protein sequence ID" value="SEK68226.1"/>
    <property type="molecule type" value="Genomic_DNA"/>
</dbReference>
<dbReference type="Proteomes" id="UP000198916">
    <property type="component" value="Unassembled WGS sequence"/>
</dbReference>
<keyword evidence="4" id="KW-1185">Reference proteome</keyword>
<dbReference type="PANTHER" id="PTHR34978:SF3">
    <property type="entry name" value="SLR0241 PROTEIN"/>
    <property type="match status" value="1"/>
</dbReference>
<evidence type="ECO:0000256" key="1">
    <source>
        <dbReference type="SAM" id="Phobius"/>
    </source>
</evidence>
<keyword evidence="1" id="KW-1133">Transmembrane helix</keyword>
<dbReference type="InterPro" id="IPR052173">
    <property type="entry name" value="Beta-lactam_resp_regulator"/>
</dbReference>
<gene>
    <name evidence="3" type="ORF">SAMN05421740_102422</name>
</gene>
<feature type="transmembrane region" description="Helical" evidence="1">
    <location>
        <begin position="59"/>
        <end position="80"/>
    </location>
</feature>
<dbReference type="AlphaFoldDB" id="A0A1H7J0R3"/>
<evidence type="ECO:0000313" key="4">
    <source>
        <dbReference type="Proteomes" id="UP000198916"/>
    </source>
</evidence>
<organism evidence="3 4">
    <name type="scientific">Parapedobacter koreensis</name>
    <dbReference type="NCBI Taxonomy" id="332977"/>
    <lineage>
        <taxon>Bacteria</taxon>
        <taxon>Pseudomonadati</taxon>
        <taxon>Bacteroidota</taxon>
        <taxon>Sphingobacteriia</taxon>
        <taxon>Sphingobacteriales</taxon>
        <taxon>Sphingobacteriaceae</taxon>
        <taxon>Parapedobacter</taxon>
    </lineage>
</organism>
<dbReference type="InterPro" id="IPR008756">
    <property type="entry name" value="Peptidase_M56"/>
</dbReference>
<evidence type="ECO:0000259" key="2">
    <source>
        <dbReference type="Pfam" id="PF05569"/>
    </source>
</evidence>
<dbReference type="Pfam" id="PF05569">
    <property type="entry name" value="Peptidase_M56"/>
    <property type="match status" value="1"/>
</dbReference>
<reference evidence="4" key="1">
    <citation type="submission" date="2016-10" db="EMBL/GenBank/DDBJ databases">
        <authorList>
            <person name="Varghese N."/>
            <person name="Submissions S."/>
        </authorList>
    </citation>
    <scope>NUCLEOTIDE SEQUENCE [LARGE SCALE GENOMIC DNA]</scope>
    <source>
        <strain evidence="4">Jip14</strain>
    </source>
</reference>